<dbReference type="EMBL" id="JBHUOM010000002">
    <property type="protein sequence ID" value="MFD2933832.1"/>
    <property type="molecule type" value="Genomic_DNA"/>
</dbReference>
<reference evidence="3" key="1">
    <citation type="journal article" date="2019" name="Int. J. Syst. Evol. Microbiol.">
        <title>The Global Catalogue of Microorganisms (GCM) 10K type strain sequencing project: providing services to taxonomists for standard genome sequencing and annotation.</title>
        <authorList>
            <consortium name="The Broad Institute Genomics Platform"/>
            <consortium name="The Broad Institute Genome Sequencing Center for Infectious Disease"/>
            <person name="Wu L."/>
            <person name="Ma J."/>
        </authorList>
    </citation>
    <scope>NUCLEOTIDE SEQUENCE [LARGE SCALE GENOMIC DNA]</scope>
    <source>
        <strain evidence="3">KCTC 52490</strain>
    </source>
</reference>
<feature type="transmembrane region" description="Helical" evidence="1">
    <location>
        <begin position="7"/>
        <end position="30"/>
    </location>
</feature>
<keyword evidence="1" id="KW-0812">Transmembrane</keyword>
<comment type="caution">
    <text evidence="2">The sequence shown here is derived from an EMBL/GenBank/DDBJ whole genome shotgun (WGS) entry which is preliminary data.</text>
</comment>
<keyword evidence="1" id="KW-0472">Membrane</keyword>
<sequence length="91" mass="9714">MKRTASINFLAIILTIGLLASLGVNIYQLYSHGVRGSSDSEAVDQATEAAQLLKQLSTCDQENTRKDSVIAVLRNSSASPAYSTLSTRQGP</sequence>
<dbReference type="RefSeq" id="WP_381498674.1">
    <property type="nucleotide sequence ID" value="NZ_JBHUOM010000002.1"/>
</dbReference>
<keyword evidence="3" id="KW-1185">Reference proteome</keyword>
<name>A0ABW6AHA9_9BACT</name>
<evidence type="ECO:0000256" key="1">
    <source>
        <dbReference type="SAM" id="Phobius"/>
    </source>
</evidence>
<organism evidence="2 3">
    <name type="scientific">Spirosoma flavum</name>
    <dbReference type="NCBI Taxonomy" id="2048557"/>
    <lineage>
        <taxon>Bacteria</taxon>
        <taxon>Pseudomonadati</taxon>
        <taxon>Bacteroidota</taxon>
        <taxon>Cytophagia</taxon>
        <taxon>Cytophagales</taxon>
        <taxon>Cytophagaceae</taxon>
        <taxon>Spirosoma</taxon>
    </lineage>
</organism>
<keyword evidence="1" id="KW-1133">Transmembrane helix</keyword>
<evidence type="ECO:0000313" key="3">
    <source>
        <dbReference type="Proteomes" id="UP001597512"/>
    </source>
</evidence>
<gene>
    <name evidence="2" type="ORF">ACFS25_08575</name>
</gene>
<evidence type="ECO:0000313" key="2">
    <source>
        <dbReference type="EMBL" id="MFD2933832.1"/>
    </source>
</evidence>
<proteinExistence type="predicted"/>
<dbReference type="Proteomes" id="UP001597512">
    <property type="component" value="Unassembled WGS sequence"/>
</dbReference>
<protein>
    <submittedName>
        <fullName evidence="2">Uncharacterized protein</fullName>
    </submittedName>
</protein>
<accession>A0ABW6AHA9</accession>